<accession>A0A9P1CEH9</accession>
<comment type="caution">
    <text evidence="2">The sequence shown here is derived from an EMBL/GenBank/DDBJ whole genome shotgun (WGS) entry which is preliminary data.</text>
</comment>
<evidence type="ECO:0000313" key="2">
    <source>
        <dbReference type="EMBL" id="CAI3990135.1"/>
    </source>
</evidence>
<reference evidence="2" key="1">
    <citation type="submission" date="2022-10" db="EMBL/GenBank/DDBJ databases">
        <authorList>
            <person name="Chen Y."/>
            <person name="Dougan E. K."/>
            <person name="Chan C."/>
            <person name="Rhodes N."/>
            <person name="Thang M."/>
        </authorList>
    </citation>
    <scope>NUCLEOTIDE SEQUENCE</scope>
</reference>
<evidence type="ECO:0000256" key="1">
    <source>
        <dbReference type="SAM" id="MobiDB-lite"/>
    </source>
</evidence>
<dbReference type="EMBL" id="CAMXCT030001445">
    <property type="protein sequence ID" value="CAL4777447.1"/>
    <property type="molecule type" value="Genomic_DNA"/>
</dbReference>
<dbReference type="Proteomes" id="UP001152797">
    <property type="component" value="Unassembled WGS sequence"/>
</dbReference>
<dbReference type="AlphaFoldDB" id="A0A9P1CEH9"/>
<feature type="region of interest" description="Disordered" evidence="1">
    <location>
        <begin position="340"/>
        <end position="370"/>
    </location>
</feature>
<dbReference type="InterPro" id="IPR011990">
    <property type="entry name" value="TPR-like_helical_dom_sf"/>
</dbReference>
<dbReference type="Gene3D" id="1.25.40.10">
    <property type="entry name" value="Tetratricopeptide repeat domain"/>
    <property type="match status" value="1"/>
</dbReference>
<keyword evidence="4" id="KW-1185">Reference proteome</keyword>
<name>A0A9P1CEH9_9DINO</name>
<dbReference type="OrthoDB" id="443443at2759"/>
<protein>
    <submittedName>
        <fullName evidence="2">Uncharacterized protein</fullName>
    </submittedName>
</protein>
<feature type="region of interest" description="Disordered" evidence="1">
    <location>
        <begin position="284"/>
        <end position="328"/>
    </location>
</feature>
<evidence type="ECO:0000313" key="4">
    <source>
        <dbReference type="Proteomes" id="UP001152797"/>
    </source>
</evidence>
<reference evidence="3" key="2">
    <citation type="submission" date="2024-04" db="EMBL/GenBank/DDBJ databases">
        <authorList>
            <person name="Chen Y."/>
            <person name="Shah S."/>
            <person name="Dougan E. K."/>
            <person name="Thang M."/>
            <person name="Chan C."/>
        </authorList>
    </citation>
    <scope>NUCLEOTIDE SEQUENCE [LARGE SCALE GENOMIC DNA]</scope>
</reference>
<dbReference type="EMBL" id="CAMXCT020001445">
    <property type="protein sequence ID" value="CAL1143510.1"/>
    <property type="molecule type" value="Genomic_DNA"/>
</dbReference>
<dbReference type="EMBL" id="CAMXCT010001445">
    <property type="protein sequence ID" value="CAI3990135.1"/>
    <property type="molecule type" value="Genomic_DNA"/>
</dbReference>
<organism evidence="2">
    <name type="scientific">Cladocopium goreaui</name>
    <dbReference type="NCBI Taxonomy" id="2562237"/>
    <lineage>
        <taxon>Eukaryota</taxon>
        <taxon>Sar</taxon>
        <taxon>Alveolata</taxon>
        <taxon>Dinophyceae</taxon>
        <taxon>Suessiales</taxon>
        <taxon>Symbiodiniaceae</taxon>
        <taxon>Cladocopium</taxon>
    </lineage>
</organism>
<gene>
    <name evidence="2" type="ORF">C1SCF055_LOCUS17152</name>
</gene>
<evidence type="ECO:0000313" key="3">
    <source>
        <dbReference type="EMBL" id="CAL1143510.1"/>
    </source>
</evidence>
<feature type="compositionally biased region" description="Basic and acidic residues" evidence="1">
    <location>
        <begin position="292"/>
        <end position="302"/>
    </location>
</feature>
<proteinExistence type="predicted"/>
<dbReference type="SUPFAM" id="SSF48452">
    <property type="entry name" value="TPR-like"/>
    <property type="match status" value="1"/>
</dbReference>
<sequence>MTTTGPEVLWEVVHPSCPLRAEPHFDAKVLGWKQRGNHISCSEITTDGWLKISDGRGWMLSDMQGLHGLGSLLQPRRGQEVDLAVDEPQPQGICCLEVTFAQVAVRAFPSRDAIALCYRRKGELVFARSQNFAGWLRLAGEEGWMLAFAPEHGQLLQPREAKESVQVDLWSLCDLWSTVRRKKRMLTPADVKALKDAEEGTKIMAGMDYEHHVATGNAEPLVEDGLLTKEDLSRPEEWIRQRIFANSLLRMVKEEPPFCELCPPDFRLTPRPLPQELFKAKDLAEVKGQPPESREKAPKAPEPKAAGYNGRATGVDPPAFGFPDRRGAKGASMGQRDFFLGGASKGRGAAGVRNGRAGRQAKGKGKGPFGKMPFGGFGGMAGMEDMDMPGLGVMPVEVNGEEMLMTEAGLIVDPATQAPVGVLNPATGEVTEITEEHMQTLMQTLGQINMVELDGRPYLMMAGLLVDPQTQEVAFKVEPDGTVIDAATGEACGMIDVDNADNPDVIPTKTPPKTFKDENLDAHGWYERAKELMADDYYYQAAAAFGEALQCCQEERAVELEFECELLKGRASCWRKMKEFKSLLEDAEKLISYDADDQEALEWKRLAMDELGKARRR</sequence>